<feature type="transmembrane region" description="Helical" evidence="1">
    <location>
        <begin position="220"/>
        <end position="237"/>
    </location>
</feature>
<evidence type="ECO:0000256" key="1">
    <source>
        <dbReference type="SAM" id="Phobius"/>
    </source>
</evidence>
<feature type="transmembrane region" description="Helical" evidence="1">
    <location>
        <begin position="249"/>
        <end position="270"/>
    </location>
</feature>
<organism evidence="2 3">
    <name type="scientific">Moraxella bovoculi 237</name>
    <dbReference type="NCBI Taxonomy" id="743974"/>
    <lineage>
        <taxon>Bacteria</taxon>
        <taxon>Pseudomonadati</taxon>
        <taxon>Pseudomonadota</taxon>
        <taxon>Gammaproteobacteria</taxon>
        <taxon>Moraxellales</taxon>
        <taxon>Moraxellaceae</taxon>
        <taxon>Moraxella</taxon>
    </lineage>
</organism>
<comment type="caution">
    <text evidence="2">The sequence shown here is derived from an EMBL/GenBank/DDBJ whole genome shotgun (WGS) entry which is preliminary data.</text>
</comment>
<evidence type="ECO:0000313" key="3">
    <source>
        <dbReference type="Proteomes" id="UP000035860"/>
    </source>
</evidence>
<evidence type="ECO:0008006" key="4">
    <source>
        <dbReference type="Google" id="ProtNLM"/>
    </source>
</evidence>
<sequence>MTIRHTHEHTDLVRRLEESHYIFAQHPKTITEAVKSESASPLDKLFIRAHKIDSNGKIESALDQAKFYIKGYGRLVYIICFLMGFVGVMGLLGTQIINFFYVLLALLGWHSLSLLWWVIGLIRRDDLSFLGGVLSRLTIEKPLLYKIIDAGDNPPMQHALELQIDIHRPVRRWYLGALLHGAWLSSLTGASVALLCLFLFRRYDFTWESTLLTDAHFVQMMQIFGVLPNLLGFDLPNMSAPSSEQNAKFAWLVMLSIALYGILPRFIAYVTCLIKSRHDFQIDQKKPYYATLLNAFSQRVIDPDDYTPSSAIITPPAMDISDKSFISVILERPNDTPITYPSINICHEFGVVDDKSSIDKAISTAKASDALIYLLIDAHILPDRGVMRKVSGLATAGLVAQIINADNAQNNHAQAWHQKLGKMGIAIIDE</sequence>
<feature type="transmembrane region" description="Helical" evidence="1">
    <location>
        <begin position="99"/>
        <end position="119"/>
    </location>
</feature>
<keyword evidence="3" id="KW-1185">Reference proteome</keyword>
<dbReference type="RefSeq" id="WP_052585226.1">
    <property type="nucleotide sequence ID" value="NZ_AOMT01000005.1"/>
</dbReference>
<keyword evidence="1" id="KW-1133">Transmembrane helix</keyword>
<name>A0A066UEN2_9GAMM</name>
<feature type="transmembrane region" description="Helical" evidence="1">
    <location>
        <begin position="75"/>
        <end position="93"/>
    </location>
</feature>
<proteinExistence type="predicted"/>
<dbReference type="Proteomes" id="UP000035860">
    <property type="component" value="Unassembled WGS sequence"/>
</dbReference>
<accession>A0A066UEN2</accession>
<feature type="transmembrane region" description="Helical" evidence="1">
    <location>
        <begin position="173"/>
        <end position="200"/>
    </location>
</feature>
<dbReference type="EMBL" id="AOMT01000005">
    <property type="protein sequence ID" value="KDN25876.1"/>
    <property type="molecule type" value="Genomic_DNA"/>
</dbReference>
<protein>
    <recommendedName>
        <fullName evidence="4">DUF2868 domain-containing protein</fullName>
    </recommendedName>
</protein>
<reference evidence="2 3" key="1">
    <citation type="journal article" date="2014" name="Genome Announc.">
        <title>Draft Genome Sequence of Moraxella bovoculi Strain 237T (ATCC BAA-1259T) Isolated from a Calf with Infectious Bovine Keratoconjunctivitis.</title>
        <authorList>
            <person name="Calcutt M.J."/>
            <person name="Foecking M.F."/>
            <person name="Martin N.T."/>
            <person name="Mhlanga-Mutangadura T."/>
            <person name="Reilly T.J."/>
        </authorList>
    </citation>
    <scope>NUCLEOTIDE SEQUENCE [LARGE SCALE GENOMIC DNA]</scope>
    <source>
        <strain evidence="2 3">237</strain>
    </source>
</reference>
<dbReference type="InterPro" id="IPR021296">
    <property type="entry name" value="DUF2868"/>
</dbReference>
<dbReference type="AlphaFoldDB" id="A0A066UEN2"/>
<dbReference type="Pfam" id="PF11067">
    <property type="entry name" value="DUF2868"/>
    <property type="match status" value="1"/>
</dbReference>
<keyword evidence="1" id="KW-0472">Membrane</keyword>
<evidence type="ECO:0000313" key="2">
    <source>
        <dbReference type="EMBL" id="KDN25876.1"/>
    </source>
</evidence>
<dbReference type="eggNOG" id="ENOG502Z9E3">
    <property type="taxonomic scope" value="Bacteria"/>
</dbReference>
<dbReference type="OrthoDB" id="6210861at2"/>
<keyword evidence="1" id="KW-0812">Transmembrane</keyword>
<gene>
    <name evidence="2" type="ORF">MBO_01740</name>
</gene>